<dbReference type="EMBL" id="VSRR010107841">
    <property type="protein sequence ID" value="MPC96909.1"/>
    <property type="molecule type" value="Genomic_DNA"/>
</dbReference>
<organism evidence="2 3">
    <name type="scientific">Portunus trituberculatus</name>
    <name type="common">Swimming crab</name>
    <name type="synonym">Neptunus trituberculatus</name>
    <dbReference type="NCBI Taxonomy" id="210409"/>
    <lineage>
        <taxon>Eukaryota</taxon>
        <taxon>Metazoa</taxon>
        <taxon>Ecdysozoa</taxon>
        <taxon>Arthropoda</taxon>
        <taxon>Crustacea</taxon>
        <taxon>Multicrustacea</taxon>
        <taxon>Malacostraca</taxon>
        <taxon>Eumalacostraca</taxon>
        <taxon>Eucarida</taxon>
        <taxon>Decapoda</taxon>
        <taxon>Pleocyemata</taxon>
        <taxon>Brachyura</taxon>
        <taxon>Eubrachyura</taxon>
        <taxon>Portunoidea</taxon>
        <taxon>Portunidae</taxon>
        <taxon>Portuninae</taxon>
        <taxon>Portunus</taxon>
    </lineage>
</organism>
<comment type="caution">
    <text evidence="2">The sequence shown here is derived from an EMBL/GenBank/DDBJ whole genome shotgun (WGS) entry which is preliminary data.</text>
</comment>
<gene>
    <name evidence="2" type="ORF">E2C01_092190</name>
</gene>
<keyword evidence="3" id="KW-1185">Reference proteome</keyword>
<accession>A0A5B7JPX9</accession>
<evidence type="ECO:0000313" key="2">
    <source>
        <dbReference type="EMBL" id="MPC96909.1"/>
    </source>
</evidence>
<protein>
    <submittedName>
        <fullName evidence="2">Uncharacterized protein</fullName>
    </submittedName>
</protein>
<feature type="region of interest" description="Disordered" evidence="1">
    <location>
        <begin position="66"/>
        <end position="85"/>
    </location>
</feature>
<evidence type="ECO:0000313" key="3">
    <source>
        <dbReference type="Proteomes" id="UP000324222"/>
    </source>
</evidence>
<dbReference type="AlphaFoldDB" id="A0A5B7JPX9"/>
<evidence type="ECO:0000256" key="1">
    <source>
        <dbReference type="SAM" id="MobiDB-lite"/>
    </source>
</evidence>
<sequence length="85" mass="9571">MGDVRVVGSGQINVGEVHNYFLDKLHRGQVANIPYKTIKSQRNDPKWGPPWYSETARALWAPEGSQAHGFESWPRSEVRKGIHSG</sequence>
<proteinExistence type="predicted"/>
<name>A0A5B7JPX9_PORTR</name>
<dbReference type="Proteomes" id="UP000324222">
    <property type="component" value="Unassembled WGS sequence"/>
</dbReference>
<feature type="compositionally biased region" description="Basic and acidic residues" evidence="1">
    <location>
        <begin position="74"/>
        <end position="85"/>
    </location>
</feature>
<reference evidence="2 3" key="1">
    <citation type="submission" date="2019-05" db="EMBL/GenBank/DDBJ databases">
        <title>Another draft genome of Portunus trituberculatus and its Hox gene families provides insights of decapod evolution.</title>
        <authorList>
            <person name="Jeong J.-H."/>
            <person name="Song I."/>
            <person name="Kim S."/>
            <person name="Choi T."/>
            <person name="Kim D."/>
            <person name="Ryu S."/>
            <person name="Kim W."/>
        </authorList>
    </citation>
    <scope>NUCLEOTIDE SEQUENCE [LARGE SCALE GENOMIC DNA]</scope>
    <source>
        <tissue evidence="2">Muscle</tissue>
    </source>
</reference>